<reference evidence="1" key="1">
    <citation type="submission" date="2021-06" db="EMBL/GenBank/DDBJ databases">
        <authorList>
            <person name="Hodson N. C."/>
            <person name="Mongue J. A."/>
            <person name="Jaron S. K."/>
        </authorList>
    </citation>
    <scope>NUCLEOTIDE SEQUENCE</scope>
</reference>
<proteinExistence type="predicted"/>
<gene>
    <name evidence="1" type="ORF">AFUS01_LOCUS14519</name>
</gene>
<name>A0A8J2K0Q1_9HEXA</name>
<protein>
    <submittedName>
        <fullName evidence="1">Uncharacterized protein</fullName>
    </submittedName>
</protein>
<accession>A0A8J2K0Q1</accession>
<dbReference type="AlphaFoldDB" id="A0A8J2K0Q1"/>
<keyword evidence="2" id="KW-1185">Reference proteome</keyword>
<evidence type="ECO:0000313" key="1">
    <source>
        <dbReference type="EMBL" id="CAG7725565.1"/>
    </source>
</evidence>
<dbReference type="Proteomes" id="UP000708208">
    <property type="component" value="Unassembled WGS sequence"/>
</dbReference>
<comment type="caution">
    <text evidence="1">The sequence shown here is derived from an EMBL/GenBank/DDBJ whole genome shotgun (WGS) entry which is preliminary data.</text>
</comment>
<evidence type="ECO:0000313" key="2">
    <source>
        <dbReference type="Proteomes" id="UP000708208"/>
    </source>
</evidence>
<feature type="non-terminal residue" evidence="1">
    <location>
        <position position="30"/>
    </location>
</feature>
<feature type="non-terminal residue" evidence="1">
    <location>
        <position position="1"/>
    </location>
</feature>
<dbReference type="EMBL" id="CAJVCH010123928">
    <property type="protein sequence ID" value="CAG7725565.1"/>
    <property type="molecule type" value="Genomic_DNA"/>
</dbReference>
<sequence>DGVSNNCNLLNALKELGVEGRSDEITESNA</sequence>
<organism evidence="1 2">
    <name type="scientific">Allacma fusca</name>
    <dbReference type="NCBI Taxonomy" id="39272"/>
    <lineage>
        <taxon>Eukaryota</taxon>
        <taxon>Metazoa</taxon>
        <taxon>Ecdysozoa</taxon>
        <taxon>Arthropoda</taxon>
        <taxon>Hexapoda</taxon>
        <taxon>Collembola</taxon>
        <taxon>Symphypleona</taxon>
        <taxon>Sminthuridae</taxon>
        <taxon>Allacma</taxon>
    </lineage>
</organism>